<accession>A0A4R4A522</accession>
<dbReference type="InterPro" id="IPR051910">
    <property type="entry name" value="ComF/GntX_DNA_util-trans"/>
</dbReference>
<evidence type="ECO:0000313" key="4">
    <source>
        <dbReference type="Proteomes" id="UP000295247"/>
    </source>
</evidence>
<dbReference type="InterPro" id="IPR029057">
    <property type="entry name" value="PRTase-like"/>
</dbReference>
<evidence type="ECO:0000313" key="3">
    <source>
        <dbReference type="EMBL" id="TCW33308.1"/>
    </source>
</evidence>
<comment type="similarity">
    <text evidence="1">Belongs to the ComF/GntX family.</text>
</comment>
<feature type="domain" description="Double zinc ribbon" evidence="2">
    <location>
        <begin position="8"/>
        <end position="65"/>
    </location>
</feature>
<reference evidence="3 4" key="1">
    <citation type="submission" date="2019-03" db="EMBL/GenBank/DDBJ databases">
        <title>Genomic Encyclopedia of Type Strains, Phase IV (KMG-IV): sequencing the most valuable type-strain genomes for metagenomic binning, comparative biology and taxonomic classification.</title>
        <authorList>
            <person name="Goeker M."/>
        </authorList>
    </citation>
    <scope>NUCLEOTIDE SEQUENCE [LARGE SCALE GENOMIC DNA]</scope>
    <source>
        <strain evidence="3 4">DSM 203</strain>
    </source>
</reference>
<evidence type="ECO:0000259" key="2">
    <source>
        <dbReference type="Pfam" id="PF18912"/>
    </source>
</evidence>
<dbReference type="Pfam" id="PF18912">
    <property type="entry name" value="DZR_2"/>
    <property type="match status" value="1"/>
</dbReference>
<dbReference type="EMBL" id="SMDC01000015">
    <property type="protein sequence ID" value="TCW33308.1"/>
    <property type="molecule type" value="Genomic_DNA"/>
</dbReference>
<comment type="caution">
    <text evidence="3">The sequence shown here is derived from an EMBL/GenBank/DDBJ whole genome shotgun (WGS) entry which is preliminary data.</text>
</comment>
<dbReference type="AlphaFoldDB" id="A0A4R4A522"/>
<protein>
    <submittedName>
        <fullName evidence="3">ComF family protein</fullName>
    </submittedName>
</protein>
<dbReference type="PANTHER" id="PTHR47505:SF1">
    <property type="entry name" value="DNA UTILIZATION PROTEIN YHGH"/>
    <property type="match status" value="1"/>
</dbReference>
<sequence>MTLLGRLIEGLYPPTCVLCGAPGESGFDLCAGCRAELPVNRHCCARCAQPFDTDLGAGRWCGRCVARPPPFVRCHAPLRYQGLVPGLIADLKFHARLDRAVLLGRLLAETRAALAPPLPELLVPVPLHPARQRARGYNQALELARVAGVALDVAVAPGLCLRVRATPPQVGQQRRARQRNIGPGAFTLARALPARRLAIIDDVMTTGATVSALARVLTRAGACEIEVWVVARTP</sequence>
<dbReference type="Gene3D" id="3.40.50.2020">
    <property type="match status" value="1"/>
</dbReference>
<dbReference type="RefSeq" id="WP_132230594.1">
    <property type="nucleotide sequence ID" value="NZ_NRRH01000027.1"/>
</dbReference>
<dbReference type="InterPro" id="IPR044005">
    <property type="entry name" value="DZR_2"/>
</dbReference>
<dbReference type="Proteomes" id="UP000295247">
    <property type="component" value="Unassembled WGS sequence"/>
</dbReference>
<proteinExistence type="inferred from homology"/>
<dbReference type="InterPro" id="IPR000836">
    <property type="entry name" value="PRTase_dom"/>
</dbReference>
<organism evidence="3 4">
    <name type="scientific">Marichromatium gracile</name>
    <name type="common">Chromatium gracile</name>
    <dbReference type="NCBI Taxonomy" id="1048"/>
    <lineage>
        <taxon>Bacteria</taxon>
        <taxon>Pseudomonadati</taxon>
        <taxon>Pseudomonadota</taxon>
        <taxon>Gammaproteobacteria</taxon>
        <taxon>Chromatiales</taxon>
        <taxon>Chromatiaceae</taxon>
        <taxon>Marichromatium</taxon>
    </lineage>
</organism>
<dbReference type="SUPFAM" id="SSF53271">
    <property type="entry name" value="PRTase-like"/>
    <property type="match status" value="1"/>
</dbReference>
<evidence type="ECO:0000256" key="1">
    <source>
        <dbReference type="ARBA" id="ARBA00008007"/>
    </source>
</evidence>
<dbReference type="PANTHER" id="PTHR47505">
    <property type="entry name" value="DNA UTILIZATION PROTEIN YHGH"/>
    <property type="match status" value="1"/>
</dbReference>
<gene>
    <name evidence="3" type="ORF">EDC29_11560</name>
</gene>
<name>A0A4R4A522_MARGR</name>
<dbReference type="CDD" id="cd06223">
    <property type="entry name" value="PRTases_typeI"/>
    <property type="match status" value="1"/>
</dbReference>